<dbReference type="Pfam" id="PF02470">
    <property type="entry name" value="MlaD"/>
    <property type="match status" value="1"/>
</dbReference>
<proteinExistence type="predicted"/>
<dbReference type="GO" id="GO:0005576">
    <property type="term" value="C:extracellular region"/>
    <property type="evidence" value="ECO:0007669"/>
    <property type="project" value="TreeGrafter"/>
</dbReference>
<name>A0A3N2CQ91_9ACTN</name>
<accession>A0A3N2CQ91</accession>
<evidence type="ECO:0000313" key="4">
    <source>
        <dbReference type="Proteomes" id="UP000281738"/>
    </source>
</evidence>
<protein>
    <submittedName>
        <fullName evidence="3">Phospholipid/cholesterol/gamma-HCH transport system substrate-binding protein</fullName>
    </submittedName>
</protein>
<dbReference type="Pfam" id="PF11887">
    <property type="entry name" value="Mce4_CUP1"/>
    <property type="match status" value="1"/>
</dbReference>
<feature type="domain" description="Mce/MlaD" evidence="1">
    <location>
        <begin position="40"/>
        <end position="114"/>
    </location>
</feature>
<evidence type="ECO:0000259" key="1">
    <source>
        <dbReference type="Pfam" id="PF02470"/>
    </source>
</evidence>
<comment type="caution">
    <text evidence="3">The sequence shown here is derived from an EMBL/GenBank/DDBJ whole genome shotgun (WGS) entry which is preliminary data.</text>
</comment>
<dbReference type="PRINTS" id="PR01782">
    <property type="entry name" value="MCEVIRFACTOR"/>
</dbReference>
<dbReference type="NCBIfam" id="TIGR00996">
    <property type="entry name" value="Mtu_fam_mce"/>
    <property type="match status" value="1"/>
</dbReference>
<dbReference type="RefSeq" id="WP_123388907.1">
    <property type="nucleotide sequence ID" value="NZ_RKHO01000001.1"/>
</dbReference>
<dbReference type="EMBL" id="RKHO01000001">
    <property type="protein sequence ID" value="ROR89586.1"/>
    <property type="molecule type" value="Genomic_DNA"/>
</dbReference>
<dbReference type="Proteomes" id="UP000281738">
    <property type="component" value="Unassembled WGS sequence"/>
</dbReference>
<gene>
    <name evidence="3" type="ORF">EDD33_0415</name>
</gene>
<dbReference type="InterPro" id="IPR003399">
    <property type="entry name" value="Mce/MlaD"/>
</dbReference>
<reference evidence="3 4" key="1">
    <citation type="submission" date="2018-11" db="EMBL/GenBank/DDBJ databases">
        <title>Sequencing the genomes of 1000 actinobacteria strains.</title>
        <authorList>
            <person name="Klenk H.-P."/>
        </authorList>
    </citation>
    <scope>NUCLEOTIDE SEQUENCE [LARGE SCALE GENOMIC DNA]</scope>
    <source>
        <strain evidence="3 4">DSM 12652</strain>
    </source>
</reference>
<dbReference type="InterPro" id="IPR052336">
    <property type="entry name" value="MlaD_Phospholipid_Transporter"/>
</dbReference>
<dbReference type="InterPro" id="IPR005693">
    <property type="entry name" value="Mce"/>
</dbReference>
<organism evidence="3 4">
    <name type="scientific">Nocardioides aurantiacus</name>
    <dbReference type="NCBI Taxonomy" id="86796"/>
    <lineage>
        <taxon>Bacteria</taxon>
        <taxon>Bacillati</taxon>
        <taxon>Actinomycetota</taxon>
        <taxon>Actinomycetes</taxon>
        <taxon>Propionibacteriales</taxon>
        <taxon>Nocardioidaceae</taxon>
        <taxon>Nocardioides</taxon>
    </lineage>
</organism>
<sequence length="328" mass="35099">MSVPFRERNPVIIGAISIAVLAALMLAAFRAGDLPLIGGGNSYKAAFSEASGLKANDEVRIAGVRVGKVDSVELAGDEVQVSFKVDTPSKFGTRTEAQIKVKTLLGDMYLALLPAGDGQLKEDTTIPRSRTQSAFDVVSAFEGLADKAAKIDVDQLGESFDVLADLTQDTPEGFQGTLRGLSRLSQTVASRDEQIGELLQNLDTVSGTLAERDEDIVALMKNSDILLRALVARREAVHTLLVSTDRLARELTALVRQTRADLKPALDNLQGVVNVLIKNQNNLDESLRLLAPFYRVFTNVLGSGPWFDTFIANLPPAPGLPTATGGNG</sequence>
<dbReference type="InterPro" id="IPR024516">
    <property type="entry name" value="Mce_C"/>
</dbReference>
<dbReference type="AlphaFoldDB" id="A0A3N2CQ91"/>
<dbReference type="PANTHER" id="PTHR33371:SF18">
    <property type="entry name" value="MCE-FAMILY PROTEIN MCE3C"/>
    <property type="match status" value="1"/>
</dbReference>
<dbReference type="PANTHER" id="PTHR33371">
    <property type="entry name" value="INTERMEMBRANE PHOSPHOLIPID TRANSPORT SYSTEM BINDING PROTEIN MLAD-RELATED"/>
    <property type="match status" value="1"/>
</dbReference>
<keyword evidence="4" id="KW-1185">Reference proteome</keyword>
<evidence type="ECO:0000259" key="2">
    <source>
        <dbReference type="Pfam" id="PF11887"/>
    </source>
</evidence>
<evidence type="ECO:0000313" key="3">
    <source>
        <dbReference type="EMBL" id="ROR89586.1"/>
    </source>
</evidence>
<feature type="domain" description="Mammalian cell entry C-terminal" evidence="2">
    <location>
        <begin position="119"/>
        <end position="303"/>
    </location>
</feature>
<dbReference type="OrthoDB" id="5241191at2"/>